<evidence type="ECO:0000259" key="2">
    <source>
        <dbReference type="Pfam" id="PF16201"/>
    </source>
</evidence>
<feature type="domain" description="URB1 central HEAT repeat" evidence="3">
    <location>
        <begin position="204"/>
        <end position="371"/>
    </location>
</feature>
<evidence type="ECO:0000256" key="1">
    <source>
        <dbReference type="SAM" id="MobiDB-lite"/>
    </source>
</evidence>
<dbReference type="InterPro" id="IPR032436">
    <property type="entry name" value="URB1_C"/>
</dbReference>
<dbReference type="Pfam" id="PF16201">
    <property type="entry name" value="NopRA1"/>
    <property type="match status" value="1"/>
</dbReference>
<keyword evidence="5" id="KW-1185">Reference proteome</keyword>
<evidence type="ECO:0008006" key="6">
    <source>
        <dbReference type="Google" id="ProtNLM"/>
    </source>
</evidence>
<dbReference type="InterPro" id="IPR039844">
    <property type="entry name" value="URB1"/>
</dbReference>
<gene>
    <name evidence="4" type="ORF">PISMIDRAFT_114030</name>
</gene>
<feature type="compositionally biased region" description="Polar residues" evidence="1">
    <location>
        <begin position="1139"/>
        <end position="1151"/>
    </location>
</feature>
<proteinExistence type="predicted"/>
<dbReference type="EMBL" id="KN833868">
    <property type="protein sequence ID" value="KIK16074.1"/>
    <property type="molecule type" value="Genomic_DNA"/>
</dbReference>
<dbReference type="HOGENOM" id="CLU_001591_0_0_1"/>
<dbReference type="InterPro" id="IPR059018">
    <property type="entry name" value="HEAT_URB1"/>
</dbReference>
<protein>
    <recommendedName>
        <fullName evidence="6">Nucleolar pre-ribosomal-associated protein 1 C-terminal domain-containing protein</fullName>
    </recommendedName>
</protein>
<feature type="non-terminal residue" evidence="4">
    <location>
        <position position="1587"/>
    </location>
</feature>
<organism evidence="4 5">
    <name type="scientific">Pisolithus microcarpus 441</name>
    <dbReference type="NCBI Taxonomy" id="765257"/>
    <lineage>
        <taxon>Eukaryota</taxon>
        <taxon>Fungi</taxon>
        <taxon>Dikarya</taxon>
        <taxon>Basidiomycota</taxon>
        <taxon>Agaricomycotina</taxon>
        <taxon>Agaricomycetes</taxon>
        <taxon>Agaricomycetidae</taxon>
        <taxon>Boletales</taxon>
        <taxon>Sclerodermatineae</taxon>
        <taxon>Pisolithaceae</taxon>
        <taxon>Pisolithus</taxon>
    </lineage>
</organism>
<dbReference type="Proteomes" id="UP000054018">
    <property type="component" value="Unassembled WGS sequence"/>
</dbReference>
<evidence type="ECO:0000313" key="5">
    <source>
        <dbReference type="Proteomes" id="UP000054018"/>
    </source>
</evidence>
<sequence>YNPVPPPLSTIMANILPPVGTKVYFTKGLQTGAAGLVQHCTALAFAKCLRKLAEVTHIFKRIIAALEEEEEEGQWSQRRKEVEKEARRRVPEFQVIVAFSQQHLNSPNTQNTSKHTLLSEVSQRLLWLYQKCLPDVVAEARFEVGKLVLTLVEGWLMPLPEERKNSREDQVQLLSPLQKVKQLHVLRLLNTSDQFTWSGKIASSSRTYFQVLLKAFCTTDVRALHTTLHVLLQHVLSTSVLFQEDPTEVDLWLASLPSGIVCRGLGTETPDGAPLTDEVDSVVSFLDDCTQRCLKTPYRYMEAMTDLFQSNDVSSADAAPVDAQVEVVASPLLMTVLEQILAKISGRLMSPSDALSVFTFVRRLVFKLASKQEETGYFALRTIIGKLETRMASDDVFENYPSIRGAIRRELSIATACLRYLEAGLRSNVRDQKDADAVGVFLDRIEHVPVPENETARMTSAYELVDWVRLVDCPPTPMDISRLVSVIYRFHKPTLKALLGVLSPLEGQLWGSNILEVLEETHIEVDFDWLFVHCSDAQLGDEKCRAKLLKALFSRQVTSLEVERAMRLVLHGIVSSDGRTGATKDLLLLLSEVFSGATARLENRDVQNLKATTVALATFFGLCLSVDISSEVHDALQKFIQVTFNPTSLDDRKVLAPIAAQWAGSVKEVLSSEQRDELRLAKPWIRFMELSDLYAVLNLIETSQQQGSVIFGFLEELLSAVEQLQGSNGGPPEELPVARLLGLQKQLPESSLLEGMIARSLAAQLPVAYDGILPDFLPCGGLASLCLPRHNHLPSLPPDLISQFLEKETWTESTAQIVAVLLYAQASASPIVVHWLNSKKYEGLSIDHLSIVFAAFLDCSESDADQVIQLGDDVLCGLLEQLLSEWPSPGERRLRRLQCICHVLRQDTQRRPLLSTLLQKKVHALPLENFAFEAMYIVRRVLVVSGCESLVTSFVDRVLQWAVRHISNDGDHDEDAQNTLELLTNVSRSNLKLKAHLVEPLLTIIVKSHLHDLAALDLAVSLLGNTELKVSFVVIRSMIQLMSHSSLSTICFAASSSRVMLYTISPSSSCRASSSYTTISPLSTLRSSLVVPCSTSRRRRYSRPEVVSSEEKEIVVSVVRGTTEVSSAVSNTPNPPQHEGSTSEQATLQSGHNKKEGPLDQAEALANEVAHEFILLLSARTASSRWSVHVRGKLPSSLSTSSSSPKFGAHSLLRTCSSNLFVPLTSPLTQEKSQALYVLQLLKNVMNPTADNVPRRLPTYSTLILLHALRGIFYPSNFIYPRTARFLLQRPELDVTDVPMLFNMLYSNSDDWKKERAWMIRMLADGMTSTEDWRVLKRRHTWDLLASLFQSSQKDRVLRAGILEVLANLTCNAQACNSLILKSSLLSWIEIQLTCGHHGETMAWLRILENITVIADSSKLQRAMGTEWFAVICRSLSHIVQKSEDAGALCQIAAVVLRLSLMEGAAKHCLEPVLRHAVAYLKTLESRTQLRAPVRPGTTSFSAPELASPPHGAQGLHIIPTVTDTFGAWGVVVEALWRVSMALDDKVPEWDILTSRLLIWRASAGDDGSQLGEWVRKESVRATRAYS</sequence>
<evidence type="ECO:0000313" key="4">
    <source>
        <dbReference type="EMBL" id="KIK16074.1"/>
    </source>
</evidence>
<name>A0A0C9YQL5_9AGAM</name>
<dbReference type="GO" id="GO:0005730">
    <property type="term" value="C:nucleolus"/>
    <property type="evidence" value="ECO:0007669"/>
    <property type="project" value="TreeGrafter"/>
</dbReference>
<dbReference type="PANTHER" id="PTHR13500">
    <property type="entry name" value="NUCLEOLAR PRERIBOSOMAL-ASSOCIATED PROTEIN 1"/>
    <property type="match status" value="1"/>
</dbReference>
<dbReference type="GO" id="GO:0000466">
    <property type="term" value="P:maturation of 5.8S rRNA from tricistronic rRNA transcript (SSU-rRNA, 5.8S rRNA, LSU-rRNA)"/>
    <property type="evidence" value="ECO:0007669"/>
    <property type="project" value="TreeGrafter"/>
</dbReference>
<dbReference type="Pfam" id="PF26140">
    <property type="entry name" value="HEAT_URB1"/>
    <property type="match status" value="1"/>
</dbReference>
<dbReference type="OrthoDB" id="72892at2759"/>
<feature type="domain" description="URB1 C-terminal" evidence="2">
    <location>
        <begin position="1198"/>
        <end position="1388"/>
    </location>
</feature>
<evidence type="ECO:0000259" key="3">
    <source>
        <dbReference type="Pfam" id="PF26140"/>
    </source>
</evidence>
<dbReference type="GO" id="GO:0000463">
    <property type="term" value="P:maturation of LSU-rRNA from tricistronic rRNA transcript (SSU-rRNA, 5.8S rRNA, LSU-rRNA)"/>
    <property type="evidence" value="ECO:0007669"/>
    <property type="project" value="TreeGrafter"/>
</dbReference>
<feature type="region of interest" description="Disordered" evidence="1">
    <location>
        <begin position="1125"/>
        <end position="1156"/>
    </location>
</feature>
<dbReference type="PANTHER" id="PTHR13500:SF0">
    <property type="entry name" value="NUCLEOLAR PRE-RIBOSOMAL-ASSOCIATED PROTEIN 1"/>
    <property type="match status" value="1"/>
</dbReference>
<dbReference type="InterPro" id="IPR016024">
    <property type="entry name" value="ARM-type_fold"/>
</dbReference>
<reference evidence="5" key="2">
    <citation type="submission" date="2015-01" db="EMBL/GenBank/DDBJ databases">
        <title>Evolutionary Origins and Diversification of the Mycorrhizal Mutualists.</title>
        <authorList>
            <consortium name="DOE Joint Genome Institute"/>
            <consortium name="Mycorrhizal Genomics Consortium"/>
            <person name="Kohler A."/>
            <person name="Kuo A."/>
            <person name="Nagy L.G."/>
            <person name="Floudas D."/>
            <person name="Copeland A."/>
            <person name="Barry K.W."/>
            <person name="Cichocki N."/>
            <person name="Veneault-Fourrey C."/>
            <person name="LaButti K."/>
            <person name="Lindquist E.A."/>
            <person name="Lipzen A."/>
            <person name="Lundell T."/>
            <person name="Morin E."/>
            <person name="Murat C."/>
            <person name="Riley R."/>
            <person name="Ohm R."/>
            <person name="Sun H."/>
            <person name="Tunlid A."/>
            <person name="Henrissat B."/>
            <person name="Grigoriev I.V."/>
            <person name="Hibbett D.S."/>
            <person name="Martin F."/>
        </authorList>
    </citation>
    <scope>NUCLEOTIDE SEQUENCE [LARGE SCALE GENOMIC DNA]</scope>
    <source>
        <strain evidence="5">441</strain>
    </source>
</reference>
<reference evidence="4 5" key="1">
    <citation type="submission" date="2014-04" db="EMBL/GenBank/DDBJ databases">
        <authorList>
            <consortium name="DOE Joint Genome Institute"/>
            <person name="Kuo A."/>
            <person name="Kohler A."/>
            <person name="Costa M.D."/>
            <person name="Nagy L.G."/>
            <person name="Floudas D."/>
            <person name="Copeland A."/>
            <person name="Barry K.W."/>
            <person name="Cichocki N."/>
            <person name="Veneault-Fourrey C."/>
            <person name="LaButti K."/>
            <person name="Lindquist E.A."/>
            <person name="Lipzen A."/>
            <person name="Lundell T."/>
            <person name="Morin E."/>
            <person name="Murat C."/>
            <person name="Sun H."/>
            <person name="Tunlid A."/>
            <person name="Henrissat B."/>
            <person name="Grigoriev I.V."/>
            <person name="Hibbett D.S."/>
            <person name="Martin F."/>
            <person name="Nordberg H.P."/>
            <person name="Cantor M.N."/>
            <person name="Hua S.X."/>
        </authorList>
    </citation>
    <scope>NUCLEOTIDE SEQUENCE [LARGE SCALE GENOMIC DNA]</scope>
    <source>
        <strain evidence="4 5">441</strain>
    </source>
</reference>
<dbReference type="SUPFAM" id="SSF48371">
    <property type="entry name" value="ARM repeat"/>
    <property type="match status" value="1"/>
</dbReference>
<dbReference type="STRING" id="765257.A0A0C9YQL5"/>
<accession>A0A0C9YQL5</accession>